<feature type="region of interest" description="Disordered" evidence="2">
    <location>
        <begin position="785"/>
        <end position="807"/>
    </location>
</feature>
<evidence type="ECO:0000313" key="6">
    <source>
        <dbReference type="EMBL" id="THJ31120.1"/>
    </source>
</evidence>
<feature type="domain" description="Teneurin-like YD-shell" evidence="5">
    <location>
        <begin position="449"/>
        <end position="582"/>
    </location>
</feature>
<dbReference type="NCBIfam" id="TIGR03696">
    <property type="entry name" value="Rhs_assc_core"/>
    <property type="match status" value="1"/>
</dbReference>
<dbReference type="InterPro" id="IPR001826">
    <property type="entry name" value="RHS"/>
</dbReference>
<dbReference type="PANTHER" id="PTHR32305">
    <property type="match status" value="1"/>
</dbReference>
<dbReference type="InterPro" id="IPR050708">
    <property type="entry name" value="T6SS_VgrG/RHS"/>
</dbReference>
<dbReference type="RefSeq" id="WP_136407659.1">
    <property type="nucleotide sequence ID" value="NZ_SSWX01000027.1"/>
</dbReference>
<dbReference type="PANTHER" id="PTHR32305:SF15">
    <property type="entry name" value="PROTEIN RHSA-RELATED"/>
    <property type="match status" value="1"/>
</dbReference>
<protein>
    <submittedName>
        <fullName evidence="6">RHS repeat protein</fullName>
    </submittedName>
</protein>
<dbReference type="InterPro" id="IPR031325">
    <property type="entry name" value="RHS_repeat"/>
</dbReference>
<feature type="compositionally biased region" description="Polar residues" evidence="2">
    <location>
        <begin position="797"/>
        <end position="807"/>
    </location>
</feature>
<name>A0A4S5BFU6_9BURK</name>
<evidence type="ECO:0000259" key="4">
    <source>
        <dbReference type="Pfam" id="PF20148"/>
    </source>
</evidence>
<dbReference type="NCBIfam" id="TIGR01643">
    <property type="entry name" value="YD_repeat_2x"/>
    <property type="match status" value="7"/>
</dbReference>
<comment type="caution">
    <text evidence="6">The sequence shown here is derived from an EMBL/GenBank/DDBJ whole genome shotgun (WGS) entry which is preliminary data.</text>
</comment>
<feature type="compositionally biased region" description="Polar residues" evidence="2">
    <location>
        <begin position="866"/>
        <end position="884"/>
    </location>
</feature>
<feature type="region of interest" description="Disordered" evidence="2">
    <location>
        <begin position="902"/>
        <end position="928"/>
    </location>
</feature>
<feature type="compositionally biased region" description="Polar residues" evidence="2">
    <location>
        <begin position="917"/>
        <end position="928"/>
    </location>
</feature>
<dbReference type="Pfam" id="PF05593">
    <property type="entry name" value="RHS_repeat"/>
    <property type="match status" value="2"/>
</dbReference>
<evidence type="ECO:0000313" key="7">
    <source>
        <dbReference type="Proteomes" id="UP000306236"/>
    </source>
</evidence>
<organism evidence="6 7">
    <name type="scientific">Lampropedia aestuarii</name>
    <dbReference type="NCBI Taxonomy" id="2562762"/>
    <lineage>
        <taxon>Bacteria</taxon>
        <taxon>Pseudomonadati</taxon>
        <taxon>Pseudomonadota</taxon>
        <taxon>Betaproteobacteria</taxon>
        <taxon>Burkholderiales</taxon>
        <taxon>Comamonadaceae</taxon>
        <taxon>Lampropedia</taxon>
    </lineage>
</organism>
<proteinExistence type="predicted"/>
<gene>
    <name evidence="6" type="ORF">E8K88_15875</name>
</gene>
<dbReference type="Proteomes" id="UP000306236">
    <property type="component" value="Unassembled WGS sequence"/>
</dbReference>
<feature type="region of interest" description="Disordered" evidence="2">
    <location>
        <begin position="866"/>
        <end position="886"/>
    </location>
</feature>
<dbReference type="Pfam" id="PF25023">
    <property type="entry name" value="TEN_YD-shell"/>
    <property type="match status" value="1"/>
</dbReference>
<dbReference type="EMBL" id="SSWX01000027">
    <property type="protein sequence ID" value="THJ31120.1"/>
    <property type="molecule type" value="Genomic_DNA"/>
</dbReference>
<evidence type="ECO:0000259" key="3">
    <source>
        <dbReference type="Pfam" id="PF03527"/>
    </source>
</evidence>
<reference evidence="6 7" key="1">
    <citation type="submission" date="2019-04" db="EMBL/GenBank/DDBJ databases">
        <title>Lampropedia sp YIM MLB12 draf genome.</title>
        <authorList>
            <person name="Wang Y.-X."/>
        </authorList>
    </citation>
    <scope>NUCLEOTIDE SEQUENCE [LARGE SCALE GENOMIC DNA]</scope>
    <source>
        <strain evidence="6 7">YIM MLB12</strain>
    </source>
</reference>
<dbReference type="SUPFAM" id="SSF69304">
    <property type="entry name" value="Tricorn protease N-terminal domain"/>
    <property type="match status" value="1"/>
</dbReference>
<dbReference type="Pfam" id="PF20148">
    <property type="entry name" value="DUF6531"/>
    <property type="match status" value="1"/>
</dbReference>
<dbReference type="OrthoDB" id="8553452at2"/>
<dbReference type="Pfam" id="PF03527">
    <property type="entry name" value="RHS"/>
    <property type="match status" value="1"/>
</dbReference>
<feature type="domain" description="DUF6531" evidence="4">
    <location>
        <begin position="7"/>
        <end position="80"/>
    </location>
</feature>
<dbReference type="InterPro" id="IPR006530">
    <property type="entry name" value="YD"/>
</dbReference>
<feature type="domain" description="RHS protein conserved region" evidence="3">
    <location>
        <begin position="1137"/>
        <end position="1168"/>
    </location>
</feature>
<evidence type="ECO:0000256" key="1">
    <source>
        <dbReference type="ARBA" id="ARBA00022737"/>
    </source>
</evidence>
<evidence type="ECO:0000256" key="2">
    <source>
        <dbReference type="SAM" id="MobiDB-lite"/>
    </source>
</evidence>
<accession>A0A4S5BFU6</accession>
<dbReference type="Gene3D" id="3.90.930.1">
    <property type="match status" value="1"/>
</dbReference>
<keyword evidence="7" id="KW-1185">Reference proteome</keyword>
<dbReference type="InterPro" id="IPR056823">
    <property type="entry name" value="TEN-like_YD-shell"/>
</dbReference>
<sequence>MAVVPESIHLATGCVSLSSEDDVDFFVDGIFAFSWQRSYRSRNAHVGLLGQGWSLPLMLSVELGDDELVFIDQHGRRIAFPALNPGQSFYSRYEKITLLCTGEHYYDVLTPEGGLFQFGLAKGQPAAVGQRLSLQAMQDANRNALSIDYAAEGAEKGLPIAVRGFGGDWLSLSYIHIPNVGPRLHKVQKLAETPSLRMLDEPSSLERYLRRRAPDDGVAQSGHAHSHVLIEYRYDDAGELSQVIDGRGQLCRSFQYASQQLIAHRYSDGRIVQYEWDQRTPQGRVVRMYKDRGSSAEHAWQFKYDIEARSVQVIEMAANGLRRQSQYVFDADQHLIATQDAAGTTTKKRNRFGDLLSQTDPLGHTTRYEYDHLSRLTHITTPDGATQSTSWHATLHKPLTITDPLGRTSRFIWDFRGNLLQSIDAAGHSTSYSYDRRGLPTTITDALGKTKQLQYNARGQLIHYTDCSGQPTAFSWDEEGNLLSSTDALGQTTTYTYERINRQQRLVMQQLADGSIERFAYDAAGRLTTHQDALGNITRYQLDAEGKPLARTNALGHSLRYQYDGFGRLTRLTNENGAHYRFAWDLLDQLQAEQGFDGRRIDYRYNAAGQLLEMADGQAPGSRWMANNPTSSPANIRTHYQRDAMGRLLQRQVHKQGHGLQRTRYQYDAAGQLTIARNQHARVQLVYTALGQIASEILHTQLGQHSTLAHQYDALGNRTSTSLPDGRTINTLHYGSGHVHQINIDGEVICDMERDALHRETQRSQGAISSHYQLDALGRLLASHSSLGPSLKPTQPPSAQNTTSGQQIARRYQYDEAGQLLRIEDSRHGSTRYQYDAIGRLTQALAGRTHERFAFDPAHNLIDPAQAQTQAKPNGTTAADTNSLQERRDTDWAQYVQAHINDPDFNPLQAPDAAQETEPTNPEGWTTTSDNRLKVWQEHRYQYDQWGNCIEKKSGPRQVQHFSWDAEHQLSSARTEHHGQQEGQQHTWHYAYDPFGRRIAKWQEHTKTLAGKHKKPHPEHITHFSWDGNRLLAEYKQERRRSKSKEESSIRHRLYLYEPESFVPLAQIDSTWAKDKETRDAPLSNPFLQQITQEAQNDPAIWSGKVLPFQRKLQAKLKAQGIAPDKPKETSQSTTLYYHNDHLGTPRELTNREGDIIWAATYKAWGNTESIEYPKIRQTTQSGNTLQERWVDQEVQDKPQQHLRFQGQYFDAETGLHYNRFRYYDPDCGRFVSQDPIGLYGGDNLYQYAPNPTGWTDFYGLSGRKTSKPRIEPGNSKEGWMHIDERHITGNSQQGPGDLFPPGTTQDQIQCLCELLVKKGTRITDPSRRIQTFEIKTKVNGLRARFRGIFDSKDQNRTITTFPVLRE</sequence>
<dbReference type="InterPro" id="IPR022385">
    <property type="entry name" value="Rhs_assc_core"/>
</dbReference>
<dbReference type="Gene3D" id="2.180.10.10">
    <property type="entry name" value="RHS repeat-associated core"/>
    <property type="match status" value="2"/>
</dbReference>
<keyword evidence="1" id="KW-0677">Repeat</keyword>
<dbReference type="InterPro" id="IPR045351">
    <property type="entry name" value="DUF6531"/>
</dbReference>
<evidence type="ECO:0000259" key="5">
    <source>
        <dbReference type="Pfam" id="PF25023"/>
    </source>
</evidence>